<evidence type="ECO:0000313" key="3">
    <source>
        <dbReference type="Proteomes" id="UP000054560"/>
    </source>
</evidence>
<evidence type="ECO:0000256" key="1">
    <source>
        <dbReference type="SAM" id="MobiDB-lite"/>
    </source>
</evidence>
<feature type="compositionally biased region" description="Basic and acidic residues" evidence="1">
    <location>
        <begin position="291"/>
        <end position="326"/>
    </location>
</feature>
<gene>
    <name evidence="2" type="ORF">SARC_12421</name>
</gene>
<feature type="compositionally biased region" description="Polar residues" evidence="1">
    <location>
        <begin position="156"/>
        <end position="172"/>
    </location>
</feature>
<feature type="compositionally biased region" description="Polar residues" evidence="1">
    <location>
        <begin position="118"/>
        <end position="127"/>
    </location>
</feature>
<name>A0A0L0FE54_9EUKA</name>
<dbReference type="Proteomes" id="UP000054560">
    <property type="component" value="Unassembled WGS sequence"/>
</dbReference>
<dbReference type="RefSeq" id="XP_014148949.1">
    <property type="nucleotide sequence ID" value="XM_014293474.1"/>
</dbReference>
<feature type="region of interest" description="Disordered" evidence="1">
    <location>
        <begin position="1"/>
        <end position="347"/>
    </location>
</feature>
<dbReference type="EMBL" id="KQ243887">
    <property type="protein sequence ID" value="KNC75047.1"/>
    <property type="molecule type" value="Genomic_DNA"/>
</dbReference>
<dbReference type="GeneID" id="25912925"/>
<feature type="non-terminal residue" evidence="2">
    <location>
        <position position="377"/>
    </location>
</feature>
<reference evidence="2 3" key="1">
    <citation type="submission" date="2011-02" db="EMBL/GenBank/DDBJ databases">
        <title>The Genome Sequence of Sphaeroforma arctica JP610.</title>
        <authorList>
            <consortium name="The Broad Institute Genome Sequencing Platform"/>
            <person name="Russ C."/>
            <person name="Cuomo C."/>
            <person name="Young S.K."/>
            <person name="Zeng Q."/>
            <person name="Gargeya S."/>
            <person name="Alvarado L."/>
            <person name="Berlin A."/>
            <person name="Chapman S.B."/>
            <person name="Chen Z."/>
            <person name="Freedman E."/>
            <person name="Gellesch M."/>
            <person name="Goldberg J."/>
            <person name="Griggs A."/>
            <person name="Gujja S."/>
            <person name="Heilman E."/>
            <person name="Heiman D."/>
            <person name="Howarth C."/>
            <person name="Mehta T."/>
            <person name="Neiman D."/>
            <person name="Pearson M."/>
            <person name="Roberts A."/>
            <person name="Saif S."/>
            <person name="Shea T."/>
            <person name="Shenoy N."/>
            <person name="Sisk P."/>
            <person name="Stolte C."/>
            <person name="Sykes S."/>
            <person name="White J."/>
            <person name="Yandava C."/>
            <person name="Burger G."/>
            <person name="Gray M.W."/>
            <person name="Holland P.W.H."/>
            <person name="King N."/>
            <person name="Lang F.B.F."/>
            <person name="Roger A.J."/>
            <person name="Ruiz-Trillo I."/>
            <person name="Haas B."/>
            <person name="Nusbaum C."/>
            <person name="Birren B."/>
        </authorList>
    </citation>
    <scope>NUCLEOTIDE SEQUENCE [LARGE SCALE GENOMIC DNA]</scope>
    <source>
        <strain evidence="2 3">JP610</strain>
    </source>
</reference>
<sequence length="377" mass="39173">ISQPNGHDGSRDMDSHSHSAHTQLANIKRYDSSVYRDGNASISNSQSSPGTDFTAAQLLPEEEKEPLRTLTSGISMDTGDKSTTGDVRSRTDLTDAEGLLSSKSKEDSSGFSLEPATGDTSIENSAANGLELSPGQDGDEPEPAPAPAPEMENGTGPENGTGATAEETSAKLTNGVAVGKDRADTNTNKAMAGETAGANDPGGVNGQGAGNEAHGENAGDVEEGKSVAKQRVLDGSEAGVVGEKAHKETNVAENGVNVPDAKENVFEEPGTVPDGAGSEHATYTPDNQNVHAEKENVKESDVNHTEAHTGAHVRNESEGEDKRDNTEIEIDQPTSSTRDAMSPEDKLKVADAIINTSPLVLQSSNHSLVSHNSNNTS</sequence>
<proteinExistence type="predicted"/>
<evidence type="ECO:0000313" key="2">
    <source>
        <dbReference type="EMBL" id="KNC75047.1"/>
    </source>
</evidence>
<protein>
    <submittedName>
        <fullName evidence="2">Uncharacterized protein</fullName>
    </submittedName>
</protein>
<dbReference type="AlphaFoldDB" id="A0A0L0FE54"/>
<feature type="compositionally biased region" description="Basic and acidic residues" evidence="1">
    <location>
        <begin position="213"/>
        <end position="234"/>
    </location>
</feature>
<keyword evidence="3" id="KW-1185">Reference proteome</keyword>
<feature type="compositionally biased region" description="Polar residues" evidence="1">
    <location>
        <begin position="40"/>
        <end position="51"/>
    </location>
</feature>
<organism evidence="2 3">
    <name type="scientific">Sphaeroforma arctica JP610</name>
    <dbReference type="NCBI Taxonomy" id="667725"/>
    <lineage>
        <taxon>Eukaryota</taxon>
        <taxon>Ichthyosporea</taxon>
        <taxon>Ichthyophonida</taxon>
        <taxon>Sphaeroforma</taxon>
    </lineage>
</organism>
<accession>A0A0L0FE54</accession>
<feature type="compositionally biased region" description="Polar residues" evidence="1">
    <location>
        <begin position="69"/>
        <end position="86"/>
    </location>
</feature>
<feature type="non-terminal residue" evidence="2">
    <location>
        <position position="1"/>
    </location>
</feature>
<feature type="compositionally biased region" description="Basic and acidic residues" evidence="1">
    <location>
        <begin position="8"/>
        <end position="17"/>
    </location>
</feature>